<sequence length="612" mass="71331">MGEEKNNKGTKVLERVEISEEFKWSIENMYQDESHWENDYNRVKELIEEFSQYQGKLNNSKGLLNALNLYEMLYEKALKVYTYAKMKRDEDNTNTKYQGLTDKAQGLYIKTESAVAFFVPEILQISEEEINQYYSEKDELKKYQHYLSEILRNKEHVLSIEEEQIIAQAGEIAHASQDIFTMLNNADMKFPTILDENGEEVEVTHGNFIQLLESSDGRVRKDVFSALYNTYNSFKNTLATTFSSNLKKDYFFAKVKKHKSSIDAALFDNNIPIDVYDKLIDTIHENLHLMHRYVNLRKKMLGVDELHMYDLYTPMIKDIEMSVSYEKAKELIMKGLEPLGKEYINILKSGFKNRWVDVYENAGKTSGAYSWGTYDSYPFILMSYKDNVDSMFTLAHEMGHSIHSYYTAQNQPFIYSDYKIFVAEVASTVNEALVMDYMLKNTKDLNEKMYLLNYYLEQFRTTVYRQTMFAEFEKITHDKIQIGEALTVDDLNKIYHDLNVKYYGPDIVVDSHIDIEWARIPHFYNSFYVYQYATGYSAAIAFSKQILEEGEIAANRYIDFLKSGSSDYSINVLKKAGVDMTSSEPIKSALKVFESLLDDMENIALSKKINLN</sequence>
<dbReference type="InterPro" id="IPR013647">
    <property type="entry name" value="OligopepF_N_dom"/>
</dbReference>
<keyword evidence="5 6" id="KW-0482">Metalloprotease</keyword>
<keyword evidence="3 6" id="KW-0378">Hydrolase</keyword>
<evidence type="ECO:0000256" key="1">
    <source>
        <dbReference type="ARBA" id="ARBA00022670"/>
    </source>
</evidence>
<dbReference type="PANTHER" id="PTHR11804">
    <property type="entry name" value="PROTEASE M3 THIMET OLIGOPEPTIDASE-RELATED"/>
    <property type="match status" value="1"/>
</dbReference>
<comment type="caution">
    <text evidence="9">The sequence shown here is derived from an EMBL/GenBank/DDBJ whole genome shotgun (WGS) entry which is preliminary data.</text>
</comment>
<keyword evidence="10" id="KW-1185">Reference proteome</keyword>
<evidence type="ECO:0000256" key="2">
    <source>
        <dbReference type="ARBA" id="ARBA00022723"/>
    </source>
</evidence>
<protein>
    <recommendedName>
        <fullName evidence="6">Oligopeptidase F</fullName>
        <ecNumber evidence="6">3.4.24.-</ecNumber>
    </recommendedName>
</protein>
<comment type="cofactor">
    <cofactor evidence="6">
        <name>Zn(2+)</name>
        <dbReference type="ChEBI" id="CHEBI:29105"/>
    </cofactor>
    <text evidence="6">Binds 1 zinc ion.</text>
</comment>
<dbReference type="NCBIfam" id="TIGR00181">
    <property type="entry name" value="pepF"/>
    <property type="match status" value="1"/>
</dbReference>
<evidence type="ECO:0000256" key="6">
    <source>
        <dbReference type="RuleBase" id="RU368091"/>
    </source>
</evidence>
<organism evidence="9 10">
    <name type="scientific">Alkaliphilus flagellatus</name>
    <dbReference type="NCBI Taxonomy" id="2841507"/>
    <lineage>
        <taxon>Bacteria</taxon>
        <taxon>Bacillati</taxon>
        <taxon>Bacillota</taxon>
        <taxon>Clostridia</taxon>
        <taxon>Peptostreptococcales</taxon>
        <taxon>Natronincolaceae</taxon>
        <taxon>Alkaliphilus</taxon>
    </lineage>
</organism>
<keyword evidence="1 6" id="KW-0645">Protease</keyword>
<accession>A0ABS6G2F4</accession>
<keyword evidence="4 6" id="KW-0862">Zinc</keyword>
<name>A0ABS6G2F4_9FIRM</name>
<dbReference type="InterPro" id="IPR004438">
    <property type="entry name" value="Peptidase_M3B"/>
</dbReference>
<reference evidence="9 10" key="1">
    <citation type="submission" date="2021-06" db="EMBL/GenBank/DDBJ databases">
        <authorList>
            <person name="Sun Q."/>
            <person name="Li D."/>
        </authorList>
    </citation>
    <scope>NUCLEOTIDE SEQUENCE [LARGE SCALE GENOMIC DNA]</scope>
    <source>
        <strain evidence="9 10">MSJ-5</strain>
    </source>
</reference>
<dbReference type="EMBL" id="JAHLQK010000001">
    <property type="protein sequence ID" value="MBU5675585.1"/>
    <property type="molecule type" value="Genomic_DNA"/>
</dbReference>
<evidence type="ECO:0000313" key="9">
    <source>
        <dbReference type="EMBL" id="MBU5675585.1"/>
    </source>
</evidence>
<dbReference type="EC" id="3.4.24.-" evidence="6"/>
<evidence type="ECO:0000259" key="8">
    <source>
        <dbReference type="Pfam" id="PF08439"/>
    </source>
</evidence>
<dbReference type="Pfam" id="PF01432">
    <property type="entry name" value="Peptidase_M3"/>
    <property type="match status" value="1"/>
</dbReference>
<dbReference type="InterPro" id="IPR001567">
    <property type="entry name" value="Pept_M3A_M3B_dom"/>
</dbReference>
<comment type="similarity">
    <text evidence="6">Belongs to the peptidase M3B family.</text>
</comment>
<evidence type="ECO:0000256" key="4">
    <source>
        <dbReference type="ARBA" id="ARBA00022833"/>
    </source>
</evidence>
<dbReference type="RefSeq" id="WP_216415054.1">
    <property type="nucleotide sequence ID" value="NZ_JAHLQK010000001.1"/>
</dbReference>
<evidence type="ECO:0000256" key="5">
    <source>
        <dbReference type="ARBA" id="ARBA00023049"/>
    </source>
</evidence>
<dbReference type="Pfam" id="PF08439">
    <property type="entry name" value="Peptidase_M3_N"/>
    <property type="match status" value="1"/>
</dbReference>
<proteinExistence type="inferred from homology"/>
<dbReference type="InterPro" id="IPR045090">
    <property type="entry name" value="Pept_M3A_M3B"/>
</dbReference>
<keyword evidence="2 6" id="KW-0479">Metal-binding</keyword>
<evidence type="ECO:0000313" key="10">
    <source>
        <dbReference type="Proteomes" id="UP000779508"/>
    </source>
</evidence>
<feature type="domain" description="Peptidase M3A/M3B catalytic" evidence="7">
    <location>
        <begin position="211"/>
        <end position="590"/>
    </location>
</feature>
<dbReference type="PANTHER" id="PTHR11804:SF84">
    <property type="entry name" value="SACCHAROLYSIN"/>
    <property type="match status" value="1"/>
</dbReference>
<comment type="function">
    <text evidence="6">Has oligopeptidase activity and degrades a variety of small bioactive peptides.</text>
</comment>
<feature type="domain" description="Oligopeptidase F N-terminal" evidence="8">
    <location>
        <begin position="121"/>
        <end position="190"/>
    </location>
</feature>
<evidence type="ECO:0000256" key="3">
    <source>
        <dbReference type="ARBA" id="ARBA00022801"/>
    </source>
</evidence>
<evidence type="ECO:0000259" key="7">
    <source>
        <dbReference type="Pfam" id="PF01432"/>
    </source>
</evidence>
<dbReference type="Proteomes" id="UP000779508">
    <property type="component" value="Unassembled WGS sequence"/>
</dbReference>
<dbReference type="CDD" id="cd09608">
    <property type="entry name" value="M3B_PepF"/>
    <property type="match status" value="1"/>
</dbReference>
<gene>
    <name evidence="9" type="primary">pepF</name>
    <name evidence="9" type="ORF">KQI88_04065</name>
</gene>